<dbReference type="AlphaFoldDB" id="A0A927K6N6"/>
<dbReference type="Proteomes" id="UP000616839">
    <property type="component" value="Unassembled WGS sequence"/>
</dbReference>
<evidence type="ECO:0000313" key="2">
    <source>
        <dbReference type="EMBL" id="MBD8870140.1"/>
    </source>
</evidence>
<protein>
    <submittedName>
        <fullName evidence="2">Mycothiol system anti-sigma-R factor</fullName>
    </submittedName>
</protein>
<keyword evidence="3" id="KW-1185">Reference proteome</keyword>
<dbReference type="InterPro" id="IPR024020">
    <property type="entry name" value="Anit_sigma_mycothiol_RsrA"/>
</dbReference>
<evidence type="ECO:0000259" key="1">
    <source>
        <dbReference type="Pfam" id="PF13490"/>
    </source>
</evidence>
<accession>A0A927K6N6</accession>
<organism evidence="2 3">
    <name type="scientific">Nocardioides donggukensis</name>
    <dbReference type="NCBI Taxonomy" id="2774019"/>
    <lineage>
        <taxon>Bacteria</taxon>
        <taxon>Bacillati</taxon>
        <taxon>Actinomycetota</taxon>
        <taxon>Actinomycetes</taxon>
        <taxon>Propionibacteriales</taxon>
        <taxon>Nocardioidaceae</taxon>
        <taxon>Nocardioides</taxon>
    </lineage>
</organism>
<dbReference type="EMBL" id="JACYXZ010000003">
    <property type="protein sequence ID" value="MBD8870140.1"/>
    <property type="molecule type" value="Genomic_DNA"/>
</dbReference>
<dbReference type="Pfam" id="PF13490">
    <property type="entry name" value="zf-HC2"/>
    <property type="match status" value="1"/>
</dbReference>
<dbReference type="NCBIfam" id="TIGR03988">
    <property type="entry name" value="antisig_RsrA"/>
    <property type="match status" value="1"/>
</dbReference>
<reference evidence="2" key="1">
    <citation type="submission" date="2020-09" db="EMBL/GenBank/DDBJ databases">
        <title>Nocardioides sp. strain MJB4 16S ribosomal RNA gene Genome sequencing and assembly.</title>
        <authorList>
            <person name="Kim I."/>
        </authorList>
    </citation>
    <scope>NUCLEOTIDE SEQUENCE</scope>
    <source>
        <strain evidence="2">MJB4</strain>
    </source>
</reference>
<gene>
    <name evidence="2" type="primary">rsrA</name>
    <name evidence="2" type="ORF">IE331_10950</name>
</gene>
<sequence>MSADLPQDQQGDQPSKGECVEYLERIVYLIDNELDQKDCAEVQLHLEECAPCLREYDLERTVKAVVARSCSETAPEDLRQRVLLRIHEVQVRIGDA</sequence>
<feature type="domain" description="Putative zinc-finger" evidence="1">
    <location>
        <begin position="19"/>
        <end position="52"/>
    </location>
</feature>
<evidence type="ECO:0000313" key="3">
    <source>
        <dbReference type="Proteomes" id="UP000616839"/>
    </source>
</evidence>
<proteinExistence type="predicted"/>
<dbReference type="RefSeq" id="WP_192143481.1">
    <property type="nucleotide sequence ID" value="NZ_JACYXZ010000003.1"/>
</dbReference>
<comment type="caution">
    <text evidence="2">The sequence shown here is derived from an EMBL/GenBank/DDBJ whole genome shotgun (WGS) entry which is preliminary data.</text>
</comment>
<name>A0A927K6N6_9ACTN</name>
<dbReference type="InterPro" id="IPR027383">
    <property type="entry name" value="Znf_put"/>
</dbReference>